<gene>
    <name evidence="2" type="ORF">BST25_01605</name>
</gene>
<dbReference type="Proteomes" id="UP000192566">
    <property type="component" value="Unassembled WGS sequence"/>
</dbReference>
<feature type="transmembrane region" description="Helical" evidence="1">
    <location>
        <begin position="146"/>
        <end position="166"/>
    </location>
</feature>
<proteinExistence type="predicted"/>
<protein>
    <submittedName>
        <fullName evidence="2">Uncharacterized protein</fullName>
    </submittedName>
</protein>
<feature type="transmembrane region" description="Helical" evidence="1">
    <location>
        <begin position="231"/>
        <end position="255"/>
    </location>
</feature>
<accession>A0A1X0DV24</accession>
<feature type="transmembrane region" description="Helical" evidence="1">
    <location>
        <begin position="267"/>
        <end position="287"/>
    </location>
</feature>
<comment type="caution">
    <text evidence="2">The sequence shown here is derived from an EMBL/GenBank/DDBJ whole genome shotgun (WGS) entry which is preliminary data.</text>
</comment>
<sequence length="380" mass="40810">MSNICIPDVARLADELGFSCAHAPALIHLRNPMELANWTLPLLEFTVVAGAVASLAIAIKQGRALGDPTRLVLWFSGIVYLLVIEPPIYFPRVFGVEHQLGIVFVHNVFTVDFMFDRLPLYIVAIYPALLTLAYDIVRALGIFARYGALIGAVCVGFVHSCFYEVFDHIGPQLKWWVWNTQNYSTTPVLGAVPLTSIALFSALAPIVVAFLIHRWVAEPVADGKHLGLGALAARAILVGVLATVSLGALGVPAWLLRGSPLAEAVMYWLAISAVMIIGALTVLRAWPPARREGTAYDTTYAKVFGAAFLATMAISWGSGLPDYFAAVNGVTASGTATGVLPYAAACFVIATLLVIAMFRLTPRPTHPADRRDGALGVRTV</sequence>
<reference evidence="2 3" key="1">
    <citation type="submission" date="2017-02" db="EMBL/GenBank/DDBJ databases">
        <title>The new phylogeny of genus Mycobacterium.</title>
        <authorList>
            <person name="Tortoli E."/>
            <person name="Trovato A."/>
            <person name="Cirillo D.M."/>
        </authorList>
    </citation>
    <scope>NUCLEOTIDE SEQUENCE [LARGE SCALE GENOMIC DNA]</scope>
    <source>
        <strain evidence="2 3">DSM 44471</strain>
    </source>
</reference>
<evidence type="ECO:0000256" key="1">
    <source>
        <dbReference type="SAM" id="Phobius"/>
    </source>
</evidence>
<evidence type="ECO:0000313" key="2">
    <source>
        <dbReference type="EMBL" id="ORA76264.1"/>
    </source>
</evidence>
<evidence type="ECO:0000313" key="3">
    <source>
        <dbReference type="Proteomes" id="UP000192566"/>
    </source>
</evidence>
<feature type="transmembrane region" description="Helical" evidence="1">
    <location>
        <begin position="299"/>
        <end position="319"/>
    </location>
</feature>
<feature type="transmembrane region" description="Helical" evidence="1">
    <location>
        <begin position="38"/>
        <end position="59"/>
    </location>
</feature>
<feature type="transmembrane region" description="Helical" evidence="1">
    <location>
        <begin position="118"/>
        <end position="137"/>
    </location>
</feature>
<keyword evidence="1" id="KW-0812">Transmembrane</keyword>
<feature type="transmembrane region" description="Helical" evidence="1">
    <location>
        <begin position="186"/>
        <end position="211"/>
    </location>
</feature>
<keyword evidence="1" id="KW-1133">Transmembrane helix</keyword>
<keyword evidence="1" id="KW-0472">Membrane</keyword>
<dbReference type="STRING" id="53376.BST25_01605"/>
<feature type="transmembrane region" description="Helical" evidence="1">
    <location>
        <begin position="339"/>
        <end position="361"/>
    </location>
</feature>
<name>A0A1X0DV24_MYCHE</name>
<keyword evidence="3" id="KW-1185">Reference proteome</keyword>
<organism evidence="2 3">
    <name type="scientific">Mycobacterium heidelbergense</name>
    <dbReference type="NCBI Taxonomy" id="53376"/>
    <lineage>
        <taxon>Bacteria</taxon>
        <taxon>Bacillati</taxon>
        <taxon>Actinomycetota</taxon>
        <taxon>Actinomycetes</taxon>
        <taxon>Mycobacteriales</taxon>
        <taxon>Mycobacteriaceae</taxon>
        <taxon>Mycobacterium</taxon>
        <taxon>Mycobacterium simiae complex</taxon>
    </lineage>
</organism>
<feature type="transmembrane region" description="Helical" evidence="1">
    <location>
        <begin position="71"/>
        <end position="90"/>
    </location>
</feature>
<dbReference type="AlphaFoldDB" id="A0A1X0DV24"/>
<dbReference type="EMBL" id="MVHR01000002">
    <property type="protein sequence ID" value="ORA76264.1"/>
    <property type="molecule type" value="Genomic_DNA"/>
</dbReference>